<name>A0A543IDZ1_9ACTN</name>
<dbReference type="AlphaFoldDB" id="A0A543IDZ1"/>
<sequence length="76" mass="7668">MNPPQEGEPEGRGGAWTDERGTSKEGNRRLTAHSGPAADTLSVPEERGLGWACGPGPNGKAGRRAMAACGLGGNGP</sequence>
<reference evidence="2 3" key="1">
    <citation type="submission" date="2019-06" db="EMBL/GenBank/DDBJ databases">
        <title>Sequencing the genomes of 1000 actinobacteria strains.</title>
        <authorList>
            <person name="Klenk H.-P."/>
        </authorList>
    </citation>
    <scope>NUCLEOTIDE SEQUENCE [LARGE SCALE GENOMIC DNA]</scope>
    <source>
        <strain evidence="2 3">DSM 45043</strain>
    </source>
</reference>
<gene>
    <name evidence="2" type="ORF">FHX41_2476</name>
</gene>
<evidence type="ECO:0000313" key="3">
    <source>
        <dbReference type="Proteomes" id="UP000316706"/>
    </source>
</evidence>
<feature type="region of interest" description="Disordered" evidence="1">
    <location>
        <begin position="1"/>
        <end position="49"/>
    </location>
</feature>
<evidence type="ECO:0000256" key="1">
    <source>
        <dbReference type="SAM" id="MobiDB-lite"/>
    </source>
</evidence>
<accession>A0A543IDZ1</accession>
<evidence type="ECO:0000313" key="2">
    <source>
        <dbReference type="EMBL" id="TQM68808.1"/>
    </source>
</evidence>
<dbReference type="EMBL" id="VFPO01000001">
    <property type="protein sequence ID" value="TQM68808.1"/>
    <property type="molecule type" value="Genomic_DNA"/>
</dbReference>
<proteinExistence type="predicted"/>
<comment type="caution">
    <text evidence="2">The sequence shown here is derived from an EMBL/GenBank/DDBJ whole genome shotgun (WGS) entry which is preliminary data.</text>
</comment>
<organism evidence="2 3">
    <name type="scientific">Actinomadura hallensis</name>
    <dbReference type="NCBI Taxonomy" id="337895"/>
    <lineage>
        <taxon>Bacteria</taxon>
        <taxon>Bacillati</taxon>
        <taxon>Actinomycetota</taxon>
        <taxon>Actinomycetes</taxon>
        <taxon>Streptosporangiales</taxon>
        <taxon>Thermomonosporaceae</taxon>
        <taxon>Actinomadura</taxon>
    </lineage>
</organism>
<keyword evidence="3" id="KW-1185">Reference proteome</keyword>
<feature type="compositionally biased region" description="Basic and acidic residues" evidence="1">
    <location>
        <begin position="17"/>
        <end position="28"/>
    </location>
</feature>
<protein>
    <submittedName>
        <fullName evidence="2">Uncharacterized protein</fullName>
    </submittedName>
</protein>
<dbReference type="Proteomes" id="UP000316706">
    <property type="component" value="Unassembled WGS sequence"/>
</dbReference>